<dbReference type="Pfam" id="PF04299">
    <property type="entry name" value="FMN_bind_2"/>
    <property type="match status" value="1"/>
</dbReference>
<organism evidence="1 2">
    <name type="scientific">Stakelama sediminis</name>
    <dbReference type="NCBI Taxonomy" id="463200"/>
    <lineage>
        <taxon>Bacteria</taxon>
        <taxon>Pseudomonadati</taxon>
        <taxon>Pseudomonadota</taxon>
        <taxon>Alphaproteobacteria</taxon>
        <taxon>Sphingomonadales</taxon>
        <taxon>Sphingomonadaceae</taxon>
        <taxon>Stakelama</taxon>
    </lineage>
</organism>
<sequence>MSVFDPKSSADLLALVRDWPLATLVSNGSDGFAATPLPLLAETDAQGRIVALIGHIARRNPQHDALCADGRAVALFHGPQAYISPRIVSKAKWGATWNYAFARFQVEVKITPERTPAAVAMLAEALEGRGEKAWRPEQMGERYDQLIRHIVAFRATVLSVDARFKLGQDEDAQTFDEIVKAFEGQPLARMMKEQRPK</sequence>
<proteinExistence type="predicted"/>
<accession>A0A840Z3K6</accession>
<comment type="caution">
    <text evidence="1">The sequence shown here is derived from an EMBL/GenBank/DDBJ whole genome shotgun (WGS) entry which is preliminary data.</text>
</comment>
<dbReference type="SUPFAM" id="SSF50475">
    <property type="entry name" value="FMN-binding split barrel"/>
    <property type="match status" value="1"/>
</dbReference>
<reference evidence="1 2" key="1">
    <citation type="submission" date="2020-08" db="EMBL/GenBank/DDBJ databases">
        <title>Genomic Encyclopedia of Type Strains, Phase IV (KMG-IV): sequencing the most valuable type-strain genomes for metagenomic binning, comparative biology and taxonomic classification.</title>
        <authorList>
            <person name="Goeker M."/>
        </authorList>
    </citation>
    <scope>NUCLEOTIDE SEQUENCE [LARGE SCALE GENOMIC DNA]</scope>
    <source>
        <strain evidence="1 2">DSM 27203</strain>
    </source>
</reference>
<dbReference type="AlphaFoldDB" id="A0A840Z3K6"/>
<dbReference type="EMBL" id="JACIJI010000013">
    <property type="protein sequence ID" value="MBB5720334.1"/>
    <property type="molecule type" value="Genomic_DNA"/>
</dbReference>
<evidence type="ECO:0000313" key="2">
    <source>
        <dbReference type="Proteomes" id="UP000554342"/>
    </source>
</evidence>
<dbReference type="Proteomes" id="UP000554342">
    <property type="component" value="Unassembled WGS sequence"/>
</dbReference>
<dbReference type="Gene3D" id="2.30.110.10">
    <property type="entry name" value="Electron Transport, Fmn-binding Protein, Chain A"/>
    <property type="match status" value="1"/>
</dbReference>
<protein>
    <submittedName>
        <fullName evidence="1">Transcriptional regulator</fullName>
    </submittedName>
</protein>
<name>A0A840Z3K6_9SPHN</name>
<dbReference type="PANTHER" id="PTHR35802:SF1">
    <property type="entry name" value="PROTEASE SYNTHASE AND SPORULATION PROTEIN PAI 2"/>
    <property type="match status" value="1"/>
</dbReference>
<dbReference type="PIRSF" id="PIRSF010372">
    <property type="entry name" value="PaiB"/>
    <property type="match status" value="1"/>
</dbReference>
<dbReference type="PANTHER" id="PTHR35802">
    <property type="entry name" value="PROTEASE SYNTHASE AND SPORULATION PROTEIN PAI 2"/>
    <property type="match status" value="1"/>
</dbReference>
<dbReference type="InterPro" id="IPR007396">
    <property type="entry name" value="TR_PAI2-type"/>
</dbReference>
<keyword evidence="2" id="KW-1185">Reference proteome</keyword>
<gene>
    <name evidence="1" type="ORF">FHR23_003299</name>
</gene>
<evidence type="ECO:0000313" key="1">
    <source>
        <dbReference type="EMBL" id="MBB5720334.1"/>
    </source>
</evidence>
<dbReference type="InterPro" id="IPR012349">
    <property type="entry name" value="Split_barrel_FMN-bd"/>
</dbReference>
<dbReference type="RefSeq" id="WP_184006073.1">
    <property type="nucleotide sequence ID" value="NZ_BAABIF010000009.1"/>
</dbReference>